<dbReference type="AlphaFoldDB" id="A0A1F6XCX3"/>
<dbReference type="Proteomes" id="UP000179381">
    <property type="component" value="Unassembled WGS sequence"/>
</dbReference>
<organism evidence="1 2">
    <name type="scientific">Candidatus Nomurabacteria bacterium RIFCSPLOWO2_01_FULL_46_18</name>
    <dbReference type="NCBI Taxonomy" id="1801783"/>
    <lineage>
        <taxon>Bacteria</taxon>
        <taxon>Candidatus Nomuraibacteriota</taxon>
    </lineage>
</organism>
<evidence type="ECO:0000313" key="2">
    <source>
        <dbReference type="Proteomes" id="UP000179381"/>
    </source>
</evidence>
<sequence>MKNKYLSIILLGLIIFGLGSITLPPPEVKGMTLWDLGRRMVESGVIDREKFLALYNRNPKLRKEAEQLLDGDNKEPFEITSENSGLMLNYLWALGLGNKNPILEMEMMDPRYGGAQNFASTGGWTLAKGSAMEHYGMHQFITLTGEKQALVDKVSRTIFRPCCKNSAHFPDCNHGMAMLGYLELLASSGADEKAMTEKAHLLNSYWFPDVYKNPQSCSATG</sequence>
<gene>
    <name evidence="1" type="ORF">A2933_01580</name>
</gene>
<reference evidence="1 2" key="1">
    <citation type="journal article" date="2016" name="Nat. Commun.">
        <title>Thousands of microbial genomes shed light on interconnected biogeochemical processes in an aquifer system.</title>
        <authorList>
            <person name="Anantharaman K."/>
            <person name="Brown C.T."/>
            <person name="Hug L.A."/>
            <person name="Sharon I."/>
            <person name="Castelle C.J."/>
            <person name="Probst A.J."/>
            <person name="Thomas B.C."/>
            <person name="Singh A."/>
            <person name="Wilkins M.J."/>
            <person name="Karaoz U."/>
            <person name="Brodie E.L."/>
            <person name="Williams K.H."/>
            <person name="Hubbard S.S."/>
            <person name="Banfield J.F."/>
        </authorList>
    </citation>
    <scope>NUCLEOTIDE SEQUENCE [LARGE SCALE GENOMIC DNA]</scope>
</reference>
<evidence type="ECO:0000313" key="1">
    <source>
        <dbReference type="EMBL" id="OGI91925.1"/>
    </source>
</evidence>
<accession>A0A1F6XCX3</accession>
<dbReference type="EMBL" id="MFVH01000019">
    <property type="protein sequence ID" value="OGI91925.1"/>
    <property type="molecule type" value="Genomic_DNA"/>
</dbReference>
<proteinExistence type="predicted"/>
<name>A0A1F6XCX3_9BACT</name>
<protein>
    <submittedName>
        <fullName evidence="1">Uncharacterized protein</fullName>
    </submittedName>
</protein>
<comment type="caution">
    <text evidence="1">The sequence shown here is derived from an EMBL/GenBank/DDBJ whole genome shotgun (WGS) entry which is preliminary data.</text>
</comment>